<dbReference type="InterPro" id="IPR020811">
    <property type="entry name" value="Enolase_N"/>
</dbReference>
<dbReference type="Pfam" id="PF03952">
    <property type="entry name" value="Enolase_N"/>
    <property type="match status" value="1"/>
</dbReference>
<proteinExistence type="inferred from homology"/>
<dbReference type="GO" id="GO:0000287">
    <property type="term" value="F:magnesium ion binding"/>
    <property type="evidence" value="ECO:0007669"/>
    <property type="project" value="InterPro"/>
</dbReference>
<dbReference type="Gene3D" id="3.20.20.120">
    <property type="entry name" value="Enolase-like C-terminal domain"/>
    <property type="match status" value="1"/>
</dbReference>
<evidence type="ECO:0000256" key="5">
    <source>
        <dbReference type="ARBA" id="ARBA00023239"/>
    </source>
</evidence>
<dbReference type="InterPro" id="IPR000941">
    <property type="entry name" value="Enolase"/>
</dbReference>
<feature type="domain" description="Enolase N-terminal" evidence="11">
    <location>
        <begin position="198"/>
        <end position="385"/>
    </location>
</feature>
<feature type="compositionally biased region" description="Basic and acidic residues" evidence="9">
    <location>
        <begin position="23"/>
        <end position="43"/>
    </location>
</feature>
<dbReference type="SUPFAM" id="SSF54826">
    <property type="entry name" value="Enolase N-terminal domain-like"/>
    <property type="match status" value="1"/>
</dbReference>
<feature type="compositionally biased region" description="Basic residues" evidence="9">
    <location>
        <begin position="328"/>
        <end position="337"/>
    </location>
</feature>
<keyword evidence="13" id="KW-1185">Reference proteome</keyword>
<evidence type="ECO:0000256" key="9">
    <source>
        <dbReference type="SAM" id="MobiDB-lite"/>
    </source>
</evidence>
<dbReference type="InterPro" id="IPR029017">
    <property type="entry name" value="Enolase-like_N"/>
</dbReference>
<dbReference type="EC" id="4.2.1.11" evidence="3"/>
<dbReference type="PANTHER" id="PTHR11902">
    <property type="entry name" value="ENOLASE"/>
    <property type="match status" value="1"/>
</dbReference>
<comment type="similarity">
    <text evidence="2">Belongs to the enolase family.</text>
</comment>
<accession>A0A8B9UGU0</accession>
<dbReference type="GO" id="GO:0000015">
    <property type="term" value="C:phosphopyruvate hydratase complex"/>
    <property type="evidence" value="ECO:0007669"/>
    <property type="project" value="InterPro"/>
</dbReference>
<evidence type="ECO:0000313" key="12">
    <source>
        <dbReference type="Ensembl" id="ENSAZOP00000008183.1"/>
    </source>
</evidence>
<feature type="region of interest" description="Disordered" evidence="9">
    <location>
        <begin position="306"/>
        <end position="350"/>
    </location>
</feature>
<dbReference type="UniPathway" id="UPA00109">
    <property type="reaction ID" value="UER00187"/>
</dbReference>
<dbReference type="SMART" id="SM01193">
    <property type="entry name" value="Enolase_N"/>
    <property type="match status" value="1"/>
</dbReference>
<feature type="region of interest" description="Disordered" evidence="9">
    <location>
        <begin position="711"/>
        <end position="762"/>
    </location>
</feature>
<dbReference type="InterPro" id="IPR036849">
    <property type="entry name" value="Enolase-like_C_sf"/>
</dbReference>
<sequence>MIILHNFVVRRLLKLKSACPRHSDLEDHHQPLREEPARHEGKAPAKHRPSLSPGGSRRSPVGAVRPPLVPQDARGQLQDRRGRCRPHTALPPPRLGARPPPFPPQRRASRLRANGSRERGGEGGAAILSPRPSGASMEPCGGGGRLGELRREAAEYYRGQRVPQRVEEALNALFPLCPADLYGALANYLSTFSKAPVICKLAGRKVLDGVGKPTLEVEIYCTVKNYEKRICSAIMSSHSHVPENTSPEITEGDEKERNDTVTTAVEWVNESLNTMLRDLKPTDQCEIDKMLGEYFRKKVEEKKEIQKEEEEEAAPLSCAPSAPSAPSGKKKAAKPGKKTSSTERTLPPAEPIEPVLCGSLAIGGTSLAVAKAGATINDIPLYLHIALLKYNQDSPKEMTLPRPMITLLNCEKFSPAKLKLVKEVMLIPPAQLSLRQGIERVLDIQKEVMRLLEPAGKVPSPQLADSKKGKAHNTGKKAPPPALKRVSHLGCLITGWDNLEQPLLLMQTACNNIGLELGTDMCLAINCAAHELMDYVKGKYEILTGTFKSPDEMVDMYVELINKFPSITALVDPLRKEDRQQWNNICCALGSKCYLIAEDAATNISKIKIDQNMNVPMCSGVVLKYINQTKVSDLIEFTGLLDGQRHITILGSPDGESSDDSLVDLAVGLGARFIKLGGLSRGERVTKYNRLLAIEEELAKNRTLRSEANFEFPDFAEETQPGKEASDIIPPPEQDSLPPQLSQPALQVHSLPAELPDNSTLT</sequence>
<reference evidence="12" key="1">
    <citation type="submission" date="2025-08" db="UniProtKB">
        <authorList>
            <consortium name="Ensembl"/>
        </authorList>
    </citation>
    <scope>IDENTIFICATION</scope>
</reference>
<evidence type="ECO:0000256" key="7">
    <source>
        <dbReference type="ARBA" id="ARBA00034855"/>
    </source>
</evidence>
<evidence type="ECO:0000256" key="6">
    <source>
        <dbReference type="ARBA" id="ARBA00031125"/>
    </source>
</evidence>
<feature type="compositionally biased region" description="Pro residues" evidence="9">
    <location>
        <begin position="89"/>
        <end position="104"/>
    </location>
</feature>
<evidence type="ECO:0000259" key="11">
    <source>
        <dbReference type="SMART" id="SM01193"/>
    </source>
</evidence>
<evidence type="ECO:0000256" key="2">
    <source>
        <dbReference type="ARBA" id="ARBA00009604"/>
    </source>
</evidence>
<name>A0A8B9UGU0_9AVES</name>
<keyword evidence="5" id="KW-0456">Lyase</keyword>
<evidence type="ECO:0000256" key="8">
    <source>
        <dbReference type="ARBA" id="ARBA00048333"/>
    </source>
</evidence>
<dbReference type="PANTHER" id="PTHR11902:SF30">
    <property type="entry name" value="ENOLASE 4"/>
    <property type="match status" value="1"/>
</dbReference>
<protein>
    <recommendedName>
        <fullName evidence="7">Enolase 4</fullName>
        <ecNumber evidence="3">4.2.1.11</ecNumber>
    </recommendedName>
    <alternativeName>
        <fullName evidence="6">2-phospho-D-glycerate hydro-lyase</fullName>
    </alternativeName>
</protein>
<dbReference type="PRINTS" id="PR00148">
    <property type="entry name" value="ENOLASE"/>
</dbReference>
<dbReference type="Proteomes" id="UP000694549">
    <property type="component" value="Unplaced"/>
</dbReference>
<dbReference type="GO" id="GO:0006096">
    <property type="term" value="P:glycolytic process"/>
    <property type="evidence" value="ECO:0007669"/>
    <property type="project" value="UniProtKB-UniPathway"/>
</dbReference>
<feature type="region of interest" description="Disordered" evidence="9">
    <location>
        <begin position="23"/>
        <end position="142"/>
    </location>
</feature>
<dbReference type="InterPro" id="IPR047500">
    <property type="entry name" value="DD_ENO4"/>
</dbReference>
<evidence type="ECO:0000313" key="13">
    <source>
        <dbReference type="Proteomes" id="UP000694549"/>
    </source>
</evidence>
<keyword evidence="4" id="KW-0324">Glycolysis</keyword>
<dbReference type="SUPFAM" id="SSF51604">
    <property type="entry name" value="Enolase C-terminal domain-like"/>
    <property type="match status" value="1"/>
</dbReference>
<evidence type="ECO:0000256" key="4">
    <source>
        <dbReference type="ARBA" id="ARBA00023152"/>
    </source>
</evidence>
<feature type="compositionally biased region" description="Low complexity" evidence="9">
    <location>
        <begin position="50"/>
        <end position="62"/>
    </location>
</feature>
<dbReference type="SMART" id="SM01192">
    <property type="entry name" value="Enolase_C"/>
    <property type="match status" value="1"/>
</dbReference>
<dbReference type="Gene3D" id="3.30.390.10">
    <property type="entry name" value="Enolase-like, N-terminal domain"/>
    <property type="match status" value="1"/>
</dbReference>
<reference evidence="12" key="2">
    <citation type="submission" date="2025-09" db="UniProtKB">
        <authorList>
            <consortium name="Ensembl"/>
        </authorList>
    </citation>
    <scope>IDENTIFICATION</scope>
</reference>
<dbReference type="GO" id="GO:0004634">
    <property type="term" value="F:phosphopyruvate hydratase activity"/>
    <property type="evidence" value="ECO:0007669"/>
    <property type="project" value="UniProtKB-EC"/>
</dbReference>
<dbReference type="AlphaFoldDB" id="A0A8B9UGU0"/>
<feature type="region of interest" description="Disordered" evidence="9">
    <location>
        <begin position="457"/>
        <end position="482"/>
    </location>
</feature>
<comment type="pathway">
    <text evidence="1">Carbohydrate degradation; glycolysis; pyruvate from D-glyceraldehyde 3-phosphate: step 4/5.</text>
</comment>
<evidence type="ECO:0000259" key="10">
    <source>
        <dbReference type="SMART" id="SM01192"/>
    </source>
</evidence>
<feature type="compositionally biased region" description="Low complexity" evidence="9">
    <location>
        <begin position="314"/>
        <end position="327"/>
    </location>
</feature>
<evidence type="ECO:0000256" key="3">
    <source>
        <dbReference type="ARBA" id="ARBA00012058"/>
    </source>
</evidence>
<feature type="domain" description="Enolase C-terminal TIM barrel" evidence="10">
    <location>
        <begin position="397"/>
        <end position="712"/>
    </location>
</feature>
<dbReference type="CDD" id="cd22974">
    <property type="entry name" value="DD_ENO4"/>
    <property type="match status" value="1"/>
</dbReference>
<feature type="region of interest" description="Disordered" evidence="9">
    <location>
        <begin position="239"/>
        <end position="259"/>
    </location>
</feature>
<dbReference type="Pfam" id="PF00113">
    <property type="entry name" value="Enolase_C"/>
    <property type="match status" value="1"/>
</dbReference>
<dbReference type="Ensembl" id="ENSAZOT00000008719.1">
    <property type="protein sequence ID" value="ENSAZOP00000008183.1"/>
    <property type="gene ID" value="ENSAZOG00000005210.1"/>
</dbReference>
<feature type="compositionally biased region" description="Polar residues" evidence="9">
    <location>
        <begin position="239"/>
        <end position="248"/>
    </location>
</feature>
<evidence type="ECO:0000256" key="1">
    <source>
        <dbReference type="ARBA" id="ARBA00005031"/>
    </source>
</evidence>
<comment type="catalytic activity">
    <reaction evidence="8">
        <text>(2R)-2-phosphoglycerate = phosphoenolpyruvate + H2O</text>
        <dbReference type="Rhea" id="RHEA:10164"/>
        <dbReference type="ChEBI" id="CHEBI:15377"/>
        <dbReference type="ChEBI" id="CHEBI:58289"/>
        <dbReference type="ChEBI" id="CHEBI:58702"/>
        <dbReference type="EC" id="4.2.1.11"/>
    </reaction>
</comment>
<organism evidence="12 13">
    <name type="scientific">Anas zonorhyncha</name>
    <name type="common">Eastern spot-billed duck</name>
    <dbReference type="NCBI Taxonomy" id="75864"/>
    <lineage>
        <taxon>Eukaryota</taxon>
        <taxon>Metazoa</taxon>
        <taxon>Chordata</taxon>
        <taxon>Craniata</taxon>
        <taxon>Vertebrata</taxon>
        <taxon>Euteleostomi</taxon>
        <taxon>Archelosauria</taxon>
        <taxon>Archosauria</taxon>
        <taxon>Dinosauria</taxon>
        <taxon>Saurischia</taxon>
        <taxon>Theropoda</taxon>
        <taxon>Coelurosauria</taxon>
        <taxon>Aves</taxon>
        <taxon>Neognathae</taxon>
        <taxon>Galloanserae</taxon>
        <taxon>Anseriformes</taxon>
        <taxon>Anatidae</taxon>
        <taxon>Anatinae</taxon>
        <taxon>Anas</taxon>
    </lineage>
</organism>
<dbReference type="InterPro" id="IPR020810">
    <property type="entry name" value="Enolase_C"/>
</dbReference>